<comment type="caution">
    <text evidence="2">The sequence shown here is derived from an EMBL/GenBank/DDBJ whole genome shotgun (WGS) entry which is preliminary data.</text>
</comment>
<evidence type="ECO:0000313" key="2">
    <source>
        <dbReference type="EMBL" id="KAA0920142.1"/>
    </source>
</evidence>
<dbReference type="EMBL" id="VINQ01000002">
    <property type="protein sequence ID" value="KAA0920142.1"/>
    <property type="molecule type" value="Genomic_DNA"/>
</dbReference>
<dbReference type="Gene3D" id="2.60.120.10">
    <property type="entry name" value="Jelly Rolls"/>
    <property type="match status" value="1"/>
</dbReference>
<evidence type="ECO:0000313" key="3">
    <source>
        <dbReference type="Proteomes" id="UP000325291"/>
    </source>
</evidence>
<accession>A0A5A9ZT33</accession>
<sequence>MRHVVGLAMGGVVLRGGQSGQGEDEQDRYCVFHVALVLWVSRLLQADPAQHMIAIMQHVLESAFAGSRSVELTAGTVLFRTGAPVTDIYLVRVGRVHLCRHSIHGAVMVLQNATAGAVLAEASAYSGAYHCDAVAMDRSVLSRVPKARFLRALAEEPELAAQWAATLARGVQAARLRAEIRSLPRVADRLDAWLDAGMSLPGKGHWQDVAAELGVSREALYRELARRRKGGKET</sequence>
<dbReference type="SMART" id="SM00100">
    <property type="entry name" value="cNMP"/>
    <property type="match status" value="1"/>
</dbReference>
<dbReference type="AlphaFoldDB" id="A0A5A9ZT33"/>
<dbReference type="InterPro" id="IPR018490">
    <property type="entry name" value="cNMP-bd_dom_sf"/>
</dbReference>
<dbReference type="InterPro" id="IPR014710">
    <property type="entry name" value="RmlC-like_jellyroll"/>
</dbReference>
<dbReference type="Proteomes" id="UP000325291">
    <property type="component" value="Unassembled WGS sequence"/>
</dbReference>
<reference evidence="2 3" key="1">
    <citation type="submission" date="2019-07" db="EMBL/GenBank/DDBJ databases">
        <title>Aquicoccus porphyridii gen. nov., sp. nov., isolated from a small marine red alga, Porphyridium marinum.</title>
        <authorList>
            <person name="Liu L."/>
        </authorList>
    </citation>
    <scope>NUCLEOTIDE SEQUENCE [LARGE SCALE GENOMIC DNA]</scope>
    <source>
        <strain evidence="2 3">L1 8-17</strain>
    </source>
</reference>
<feature type="domain" description="Cyclic nucleotide-binding" evidence="1">
    <location>
        <begin position="43"/>
        <end position="123"/>
    </location>
</feature>
<evidence type="ECO:0000259" key="1">
    <source>
        <dbReference type="PROSITE" id="PS50042"/>
    </source>
</evidence>
<keyword evidence="3" id="KW-1185">Reference proteome</keyword>
<dbReference type="InterPro" id="IPR000595">
    <property type="entry name" value="cNMP-bd_dom"/>
</dbReference>
<gene>
    <name evidence="2" type="ORF">FLO80_03200</name>
</gene>
<organism evidence="2 3">
    <name type="scientific">Aquicoccus porphyridii</name>
    <dbReference type="NCBI Taxonomy" id="1852029"/>
    <lineage>
        <taxon>Bacteria</taxon>
        <taxon>Pseudomonadati</taxon>
        <taxon>Pseudomonadota</taxon>
        <taxon>Alphaproteobacteria</taxon>
        <taxon>Rhodobacterales</taxon>
        <taxon>Paracoccaceae</taxon>
        <taxon>Aquicoccus</taxon>
    </lineage>
</organism>
<name>A0A5A9ZT33_9RHOB</name>
<dbReference type="Pfam" id="PF00027">
    <property type="entry name" value="cNMP_binding"/>
    <property type="match status" value="1"/>
</dbReference>
<dbReference type="CDD" id="cd00038">
    <property type="entry name" value="CAP_ED"/>
    <property type="match status" value="1"/>
</dbReference>
<protein>
    <submittedName>
        <fullName evidence="2">Crp/Fnr family transcriptional regulator</fullName>
    </submittedName>
</protein>
<dbReference type="SUPFAM" id="SSF51206">
    <property type="entry name" value="cAMP-binding domain-like"/>
    <property type="match status" value="1"/>
</dbReference>
<dbReference type="PROSITE" id="PS50042">
    <property type="entry name" value="CNMP_BINDING_3"/>
    <property type="match status" value="1"/>
</dbReference>
<proteinExistence type="predicted"/>